<reference evidence="10" key="1">
    <citation type="submission" date="2021-04" db="EMBL/GenBank/DDBJ databases">
        <authorList>
            <consortium name="Molecular Ecology Group"/>
        </authorList>
    </citation>
    <scope>NUCLEOTIDE SEQUENCE</scope>
</reference>
<dbReference type="InterPro" id="IPR017884">
    <property type="entry name" value="SANT_dom"/>
</dbReference>
<feature type="domain" description="C2H2-type" evidence="7">
    <location>
        <begin position="679"/>
        <end position="708"/>
    </location>
</feature>
<feature type="non-terminal residue" evidence="10">
    <location>
        <position position="1"/>
    </location>
</feature>
<evidence type="ECO:0000256" key="4">
    <source>
        <dbReference type="ARBA" id="ARBA00023242"/>
    </source>
</evidence>
<dbReference type="Gene3D" id="3.30.160.60">
    <property type="entry name" value="Classic Zinc Finger"/>
    <property type="match status" value="1"/>
</dbReference>
<evidence type="ECO:0000256" key="3">
    <source>
        <dbReference type="ARBA" id="ARBA00023163"/>
    </source>
</evidence>
<dbReference type="SUPFAM" id="SSF57667">
    <property type="entry name" value="beta-beta-alpha zinc fingers"/>
    <property type="match status" value="1"/>
</dbReference>
<keyword evidence="11" id="KW-1185">Reference proteome</keyword>
<dbReference type="InterPro" id="IPR001005">
    <property type="entry name" value="SANT/Myb"/>
</dbReference>
<dbReference type="SUPFAM" id="SSF46689">
    <property type="entry name" value="Homeodomain-like"/>
    <property type="match status" value="1"/>
</dbReference>
<feature type="region of interest" description="Disordered" evidence="6">
    <location>
        <begin position="697"/>
        <end position="729"/>
    </location>
</feature>
<gene>
    <name evidence="10" type="ORF">CUNI_LOCUS7536</name>
</gene>
<dbReference type="PROSITE" id="PS00028">
    <property type="entry name" value="ZINC_FINGER_C2H2_1"/>
    <property type="match status" value="2"/>
</dbReference>
<keyword evidence="5" id="KW-0862">Zinc</keyword>
<keyword evidence="5" id="KW-0479">Metal-binding</keyword>
<dbReference type="Gene3D" id="1.10.10.60">
    <property type="entry name" value="Homeodomain-like"/>
    <property type="match status" value="1"/>
</dbReference>
<comment type="caution">
    <text evidence="10">The sequence shown here is derived from an EMBL/GenBank/DDBJ whole genome shotgun (WGS) entry which is preliminary data.</text>
</comment>
<dbReference type="PANTHER" id="PTHR16089">
    <property type="entry name" value="REST COREPRESSOR COREST PROTEIN-RELATED"/>
    <property type="match status" value="1"/>
</dbReference>
<dbReference type="GO" id="GO:0000118">
    <property type="term" value="C:histone deacetylase complex"/>
    <property type="evidence" value="ECO:0007669"/>
    <property type="project" value="TreeGrafter"/>
</dbReference>
<keyword evidence="4" id="KW-0539">Nucleus</keyword>
<feature type="compositionally biased region" description="Polar residues" evidence="6">
    <location>
        <begin position="652"/>
        <end position="669"/>
    </location>
</feature>
<dbReference type="InterPro" id="IPR051066">
    <property type="entry name" value="Trans_reg/Corepressor"/>
</dbReference>
<sequence>SSYGQLGDGSVQDGSSGMQQLQQQESQSFLSVMSTTASCVSSPSAVLAASKNTDAAVAQILKNISNSMAESSGMLADNSDMVTSRAVFGNTSLDSHVDRTHVYQPFQGYPSSFSKSFKDSIKQDVMLSSTVDSDMNHLSAYHSDPLARDEVPYSLKPGRLHVDGQNNKRRLSADLESHRTSSCFLYKPHSGISPHSMLVSPLEVEGLIPGRTRVRSKSGDINYKYVRSKSVDHSPMRPRSFTEDSLFRSNKRIDGTFIKGGKISTPEQDLFSRSDGAGVFRNPSSLPTSLKIKRKHRPAPLYIPPQFGIFQSRLRSPRVIGREGHLSTERGRGHTPPPYTPPPMLSPFRSGSGLFCTLQSTQPQTPRSAPVTGRVLLSQRGSFGSGRLDLSFNLAPDQTTDDDVPETDTTAHINVGADYQAVLPELRVRSWTEASDVVDDRRALLWEPSSQRDNTDSQMQCYQDFSCTAAVRGNGCNVEYALHLLHLANGDISEAMLMLMADPPMLPVGHPMLDYKYQESDSWNSNEMERFYRSIMIHDKDFFKVSKDVGTKSVKQCVQFYYVWKKVCPDDYRRLRSGRGKQNDYNTRRSAVKTTSTAPTEKVSQVPVVSESQVLLAGVAAVEGVEENVESVDSDNTSLLSDNDETSMAPDSVQSSAANTACSTPTRVESPTPLPPPQFTCTFEGCHVTCSSKQSLKRHQRKHLDKPPQSSPSVPRKPRPTTPSRSPVYDQFGEEVFPCRICGRVFAKVKSRSAHMKSHKIAEQAQQEKKAAEMAIASQAFANA</sequence>
<dbReference type="PROSITE" id="PS51293">
    <property type="entry name" value="SANT"/>
    <property type="match status" value="1"/>
</dbReference>
<keyword evidence="5" id="KW-0863">Zinc-finger</keyword>
<keyword evidence="2" id="KW-0805">Transcription regulation</keyword>
<dbReference type="GO" id="GO:0003714">
    <property type="term" value="F:transcription corepressor activity"/>
    <property type="evidence" value="ECO:0007669"/>
    <property type="project" value="TreeGrafter"/>
</dbReference>
<dbReference type="Pfam" id="PF01448">
    <property type="entry name" value="ELM2"/>
    <property type="match status" value="1"/>
</dbReference>
<dbReference type="InterPro" id="IPR000949">
    <property type="entry name" value="ELM2_dom"/>
</dbReference>
<feature type="domain" description="C2H2-type" evidence="7">
    <location>
        <begin position="737"/>
        <end position="764"/>
    </location>
</feature>
<dbReference type="InterPro" id="IPR013087">
    <property type="entry name" value="Znf_C2H2_type"/>
</dbReference>
<dbReference type="SMART" id="SM00355">
    <property type="entry name" value="ZnF_C2H2"/>
    <property type="match status" value="2"/>
</dbReference>
<dbReference type="GO" id="GO:0005667">
    <property type="term" value="C:transcription regulator complex"/>
    <property type="evidence" value="ECO:0007669"/>
    <property type="project" value="TreeGrafter"/>
</dbReference>
<feature type="region of interest" description="Disordered" evidence="6">
    <location>
        <begin position="577"/>
        <end position="606"/>
    </location>
</feature>
<dbReference type="OrthoDB" id="5977959at2759"/>
<feature type="compositionally biased region" description="Polar residues" evidence="6">
    <location>
        <begin position="583"/>
        <end position="599"/>
    </location>
</feature>
<evidence type="ECO:0000256" key="5">
    <source>
        <dbReference type="PROSITE-ProRule" id="PRU00042"/>
    </source>
</evidence>
<dbReference type="SMART" id="SM00717">
    <property type="entry name" value="SANT"/>
    <property type="match status" value="1"/>
</dbReference>
<dbReference type="InterPro" id="IPR036236">
    <property type="entry name" value="Znf_C2H2_sf"/>
</dbReference>
<comment type="subcellular location">
    <subcellularLocation>
        <location evidence="1">Nucleus</location>
    </subcellularLocation>
</comment>
<evidence type="ECO:0000256" key="2">
    <source>
        <dbReference type="ARBA" id="ARBA00023015"/>
    </source>
</evidence>
<evidence type="ECO:0008006" key="12">
    <source>
        <dbReference type="Google" id="ProtNLM"/>
    </source>
</evidence>
<proteinExistence type="predicted"/>
<dbReference type="GO" id="GO:0006357">
    <property type="term" value="P:regulation of transcription by RNA polymerase II"/>
    <property type="evidence" value="ECO:0007669"/>
    <property type="project" value="TreeGrafter"/>
</dbReference>
<evidence type="ECO:0000313" key="10">
    <source>
        <dbReference type="EMBL" id="CAG5121978.1"/>
    </source>
</evidence>
<dbReference type="PANTHER" id="PTHR16089:SF40">
    <property type="entry name" value="SUPPRESSOR OF ACTIVATED EGL-4 PROTEIN 1"/>
    <property type="match status" value="1"/>
</dbReference>
<feature type="compositionally biased region" description="Low complexity" evidence="6">
    <location>
        <begin position="12"/>
        <end position="25"/>
    </location>
</feature>
<keyword evidence="3" id="KW-0804">Transcription</keyword>
<feature type="region of interest" description="Disordered" evidence="6">
    <location>
        <begin position="627"/>
        <end position="674"/>
    </location>
</feature>
<dbReference type="PROSITE" id="PS51156">
    <property type="entry name" value="ELM2"/>
    <property type="match status" value="1"/>
</dbReference>
<dbReference type="GO" id="GO:0008270">
    <property type="term" value="F:zinc ion binding"/>
    <property type="evidence" value="ECO:0007669"/>
    <property type="project" value="UniProtKB-KW"/>
</dbReference>
<evidence type="ECO:0000259" key="8">
    <source>
        <dbReference type="PROSITE" id="PS51156"/>
    </source>
</evidence>
<evidence type="ECO:0000259" key="7">
    <source>
        <dbReference type="PROSITE" id="PS50157"/>
    </source>
</evidence>
<dbReference type="AlphaFoldDB" id="A0A8S3Z0Q0"/>
<evidence type="ECO:0000313" key="11">
    <source>
        <dbReference type="Proteomes" id="UP000678393"/>
    </source>
</evidence>
<name>A0A8S3Z0Q0_9EUPU</name>
<feature type="domain" description="ELM2" evidence="8">
    <location>
        <begin position="411"/>
        <end position="503"/>
    </location>
</feature>
<protein>
    <recommendedName>
        <fullName evidence="12">Transcriptional-regulating factor 1</fullName>
    </recommendedName>
</protein>
<feature type="domain" description="SANT" evidence="9">
    <location>
        <begin position="518"/>
        <end position="569"/>
    </location>
</feature>
<evidence type="ECO:0000256" key="1">
    <source>
        <dbReference type="ARBA" id="ARBA00004123"/>
    </source>
</evidence>
<dbReference type="InterPro" id="IPR009057">
    <property type="entry name" value="Homeodomain-like_sf"/>
</dbReference>
<dbReference type="SMART" id="SM01189">
    <property type="entry name" value="ELM2"/>
    <property type="match status" value="1"/>
</dbReference>
<organism evidence="10 11">
    <name type="scientific">Candidula unifasciata</name>
    <dbReference type="NCBI Taxonomy" id="100452"/>
    <lineage>
        <taxon>Eukaryota</taxon>
        <taxon>Metazoa</taxon>
        <taxon>Spiralia</taxon>
        <taxon>Lophotrochozoa</taxon>
        <taxon>Mollusca</taxon>
        <taxon>Gastropoda</taxon>
        <taxon>Heterobranchia</taxon>
        <taxon>Euthyneura</taxon>
        <taxon>Panpulmonata</taxon>
        <taxon>Eupulmonata</taxon>
        <taxon>Stylommatophora</taxon>
        <taxon>Helicina</taxon>
        <taxon>Helicoidea</taxon>
        <taxon>Geomitridae</taxon>
        <taxon>Candidula</taxon>
    </lineage>
</organism>
<accession>A0A8S3Z0Q0</accession>
<dbReference type="Proteomes" id="UP000678393">
    <property type="component" value="Unassembled WGS sequence"/>
</dbReference>
<evidence type="ECO:0000259" key="9">
    <source>
        <dbReference type="PROSITE" id="PS51293"/>
    </source>
</evidence>
<feature type="region of interest" description="Disordered" evidence="6">
    <location>
        <begin position="1"/>
        <end position="25"/>
    </location>
</feature>
<dbReference type="EMBL" id="CAJHNH020001202">
    <property type="protein sequence ID" value="CAG5121978.1"/>
    <property type="molecule type" value="Genomic_DNA"/>
</dbReference>
<evidence type="ECO:0000256" key="6">
    <source>
        <dbReference type="SAM" id="MobiDB-lite"/>
    </source>
</evidence>
<dbReference type="PROSITE" id="PS50157">
    <property type="entry name" value="ZINC_FINGER_C2H2_2"/>
    <property type="match status" value="2"/>
</dbReference>